<feature type="region of interest" description="Disordered" evidence="1">
    <location>
        <begin position="1"/>
        <end position="21"/>
    </location>
</feature>
<sequence>MESHFEHRAGRPAPSAISSDDAQEALKTLANDNTEIRRRSHAADWWYIPANALTLALLAIVPGFPEPGQMFAVAALGCVTFTFLALLRRKRTGVEAKAEWTSHAVLAAVFLATVSLAHFGATMLLVRFEFGPWMPAVFVSAFLTTGLSLQVFERSATPWRVRVP</sequence>
<dbReference type="AlphaFoldDB" id="A0A5N0TLT9"/>
<dbReference type="RefSeq" id="WP_150892281.1">
    <property type="nucleotide sequence ID" value="NZ_VYUY01000006.1"/>
</dbReference>
<proteinExistence type="predicted"/>
<feature type="transmembrane region" description="Helical" evidence="2">
    <location>
        <begin position="133"/>
        <end position="152"/>
    </location>
</feature>
<keyword evidence="2" id="KW-1133">Transmembrane helix</keyword>
<feature type="transmembrane region" description="Helical" evidence="2">
    <location>
        <begin position="100"/>
        <end position="121"/>
    </location>
</feature>
<name>A0A5N0TLT9_9MICO</name>
<feature type="transmembrane region" description="Helical" evidence="2">
    <location>
        <begin position="45"/>
        <end position="64"/>
    </location>
</feature>
<comment type="caution">
    <text evidence="3">The sequence shown here is derived from an EMBL/GenBank/DDBJ whole genome shotgun (WGS) entry which is preliminary data.</text>
</comment>
<reference evidence="4" key="1">
    <citation type="submission" date="2019-09" db="EMBL/GenBank/DDBJ databases">
        <title>Mumia zhuanghuii sp. nov. isolated from the intestinal contents of plateau pika (Ochotona curzoniae) in the Qinghai-Tibet plateau of China.</title>
        <authorList>
            <person name="Tian Z."/>
        </authorList>
    </citation>
    <scope>NUCLEOTIDE SEQUENCE [LARGE SCALE GENOMIC DNA]</scope>
    <source>
        <strain evidence="4">L-033</strain>
    </source>
</reference>
<organism evidence="3 4">
    <name type="scientific">Microbacterium caowuchunii</name>
    <dbReference type="NCBI Taxonomy" id="2614638"/>
    <lineage>
        <taxon>Bacteria</taxon>
        <taxon>Bacillati</taxon>
        <taxon>Actinomycetota</taxon>
        <taxon>Actinomycetes</taxon>
        <taxon>Micrococcales</taxon>
        <taxon>Microbacteriaceae</taxon>
        <taxon>Microbacterium</taxon>
    </lineage>
</organism>
<dbReference type="Proteomes" id="UP000326838">
    <property type="component" value="Unassembled WGS sequence"/>
</dbReference>
<dbReference type="EMBL" id="VYUY01000006">
    <property type="protein sequence ID" value="KAA9134926.1"/>
    <property type="molecule type" value="Genomic_DNA"/>
</dbReference>
<keyword evidence="4" id="KW-1185">Reference proteome</keyword>
<evidence type="ECO:0000313" key="4">
    <source>
        <dbReference type="Proteomes" id="UP000326838"/>
    </source>
</evidence>
<evidence type="ECO:0000256" key="2">
    <source>
        <dbReference type="SAM" id="Phobius"/>
    </source>
</evidence>
<gene>
    <name evidence="3" type="ORF">F6B40_04345</name>
</gene>
<evidence type="ECO:0000256" key="1">
    <source>
        <dbReference type="SAM" id="MobiDB-lite"/>
    </source>
</evidence>
<accession>A0A5N0TLT9</accession>
<keyword evidence="2" id="KW-0812">Transmembrane</keyword>
<feature type="transmembrane region" description="Helical" evidence="2">
    <location>
        <begin position="70"/>
        <end position="88"/>
    </location>
</feature>
<keyword evidence="2" id="KW-0472">Membrane</keyword>
<protein>
    <submittedName>
        <fullName evidence="3">Uncharacterized protein</fullName>
    </submittedName>
</protein>
<evidence type="ECO:0000313" key="3">
    <source>
        <dbReference type="EMBL" id="KAA9134926.1"/>
    </source>
</evidence>